<dbReference type="NCBIfam" id="NF003605">
    <property type="entry name" value="PRK05257.1-4"/>
    <property type="match status" value="1"/>
</dbReference>
<dbReference type="NCBIfam" id="NF003611">
    <property type="entry name" value="PRK05257.3-2"/>
    <property type="match status" value="1"/>
</dbReference>
<keyword evidence="4" id="KW-0285">Flavoprotein</keyword>
<dbReference type="InterPro" id="IPR006231">
    <property type="entry name" value="MQO"/>
</dbReference>
<dbReference type="AlphaFoldDB" id="A0A1J5QXD0"/>
<comment type="caution">
    <text evidence="7">The sequence shown here is derived from an EMBL/GenBank/DDBJ whole genome shotgun (WGS) entry which is preliminary data.</text>
</comment>
<dbReference type="NCBIfam" id="TIGR01320">
    <property type="entry name" value="mal_quin_oxido"/>
    <property type="match status" value="1"/>
</dbReference>
<reference evidence="7" key="1">
    <citation type="submission" date="2016-10" db="EMBL/GenBank/DDBJ databases">
        <title>Sequence of Gallionella enrichment culture.</title>
        <authorList>
            <person name="Poehlein A."/>
            <person name="Muehling M."/>
            <person name="Daniel R."/>
        </authorList>
    </citation>
    <scope>NUCLEOTIDE SEQUENCE</scope>
</reference>
<dbReference type="NCBIfam" id="NF009875">
    <property type="entry name" value="PRK13339.1"/>
    <property type="match status" value="1"/>
</dbReference>
<proteinExistence type="inferred from homology"/>
<comment type="pathway">
    <text evidence="2">Carbohydrate metabolism; tricarboxylic acid cycle.</text>
</comment>
<organism evidence="7">
    <name type="scientific">mine drainage metagenome</name>
    <dbReference type="NCBI Taxonomy" id="410659"/>
    <lineage>
        <taxon>unclassified sequences</taxon>
        <taxon>metagenomes</taxon>
        <taxon>ecological metagenomes</taxon>
    </lineage>
</organism>
<dbReference type="EC" id="1.1.5.4" evidence="7"/>
<evidence type="ECO:0000256" key="2">
    <source>
        <dbReference type="ARBA" id="ARBA00005163"/>
    </source>
</evidence>
<dbReference type="NCBIfam" id="NF003606">
    <property type="entry name" value="PRK05257.2-1"/>
    <property type="match status" value="1"/>
</dbReference>
<gene>
    <name evidence="7" type="primary">mqo_5</name>
    <name evidence="7" type="ORF">GALL_337460</name>
</gene>
<dbReference type="Pfam" id="PF06039">
    <property type="entry name" value="Mqo"/>
    <property type="match status" value="1"/>
</dbReference>
<accession>A0A1J5QXD0</accession>
<keyword evidence="6 7" id="KW-0560">Oxidoreductase</keyword>
<dbReference type="SUPFAM" id="SSF51905">
    <property type="entry name" value="FAD/NAD(P)-binding domain"/>
    <property type="match status" value="1"/>
</dbReference>
<dbReference type="GO" id="GO:0006099">
    <property type="term" value="P:tricarboxylic acid cycle"/>
    <property type="evidence" value="ECO:0007669"/>
    <property type="project" value="UniProtKB-UniPathway"/>
</dbReference>
<protein>
    <submittedName>
        <fullName evidence="7">Malate:quinone oxidoreductase</fullName>
        <ecNumber evidence="7">1.1.5.4</ecNumber>
    </submittedName>
</protein>
<dbReference type="NCBIfam" id="NF003613">
    <property type="entry name" value="PRK05257.3-4"/>
    <property type="match status" value="1"/>
</dbReference>
<sequence>MPPYFFLAHNPYGGTFPFPMSEQTKVDVLLVGGGIMSATLGVLLARLEPAFSICMVEALDQVALESSDGWNNAGTGHAGYCELNYTPQLADGSIAIDRALGINAAFEVSLQLWSSLVEQQALPAPAAFINATPHMSFVWGEQDTAFLRQRHERLSSHPLFRDMSYSEDRSMLEEWMPLVMLQRDQRQRVAATRVGHGADVDFGALTRSLIGSLQQQPNFELWRHHPVEDLEQQNNGRWRVRVRNHHGGTGKTIDAGFVFLGAGGGTLPLLQKSGIAEGRGYGGFPVSGQWLVCNNPDIVQQHHAKVYGKAALGAPPMSVPHLDTRIINGQPALLFGPFAGFTTRFLKQGHWLDLLSSLNGDNLRSVLAAGIHNIDLTRYLVGEVFQSHRERVASLRQFLPTAVEQEWTLATAGQRVQIIKPCSDKGGKLEFGTEIVTARDGTLAALLGASPGASTSVPAMLSVIERCFTDSLASPAWANKMQALVPSYGASLVTDANLLKTVRTRTLGTLGLGQASAAR</sequence>
<evidence type="ECO:0000256" key="5">
    <source>
        <dbReference type="ARBA" id="ARBA00022827"/>
    </source>
</evidence>
<evidence type="ECO:0000313" key="7">
    <source>
        <dbReference type="EMBL" id="OIQ84436.1"/>
    </source>
</evidence>
<evidence type="ECO:0000256" key="3">
    <source>
        <dbReference type="ARBA" id="ARBA00022532"/>
    </source>
</evidence>
<name>A0A1J5QXD0_9ZZZZ</name>
<dbReference type="Gene3D" id="3.30.9.10">
    <property type="entry name" value="D-Amino Acid Oxidase, subunit A, domain 2"/>
    <property type="match status" value="1"/>
</dbReference>
<dbReference type="GO" id="GO:0047545">
    <property type="term" value="F:(S)-2-hydroxyglutarate dehydrogenase activity"/>
    <property type="evidence" value="ECO:0007669"/>
    <property type="project" value="TreeGrafter"/>
</dbReference>
<evidence type="ECO:0000256" key="6">
    <source>
        <dbReference type="ARBA" id="ARBA00023002"/>
    </source>
</evidence>
<evidence type="ECO:0000256" key="4">
    <source>
        <dbReference type="ARBA" id="ARBA00022630"/>
    </source>
</evidence>
<dbReference type="Gene3D" id="3.50.50.60">
    <property type="entry name" value="FAD/NAD(P)-binding domain"/>
    <property type="match status" value="1"/>
</dbReference>
<keyword evidence="3" id="KW-0816">Tricarboxylic acid cycle</keyword>
<comment type="cofactor">
    <cofactor evidence="1">
        <name>FAD</name>
        <dbReference type="ChEBI" id="CHEBI:57692"/>
    </cofactor>
</comment>
<dbReference type="NCBIfam" id="NF003603">
    <property type="entry name" value="PRK05257.1-1"/>
    <property type="match status" value="1"/>
</dbReference>
<evidence type="ECO:0000256" key="1">
    <source>
        <dbReference type="ARBA" id="ARBA00001974"/>
    </source>
</evidence>
<dbReference type="GO" id="GO:0008924">
    <property type="term" value="F:L-malate dehydrogenase (quinone) activity"/>
    <property type="evidence" value="ECO:0007669"/>
    <property type="project" value="UniProtKB-EC"/>
</dbReference>
<dbReference type="EMBL" id="MLJW01000618">
    <property type="protein sequence ID" value="OIQ84436.1"/>
    <property type="molecule type" value="Genomic_DNA"/>
</dbReference>
<dbReference type="InterPro" id="IPR036188">
    <property type="entry name" value="FAD/NAD-bd_sf"/>
</dbReference>
<dbReference type="UniPathway" id="UPA00223"/>
<keyword evidence="5" id="KW-0274">FAD</keyword>
<dbReference type="PANTHER" id="PTHR43104:SF2">
    <property type="entry name" value="L-2-HYDROXYGLUTARATE DEHYDROGENASE, MITOCHONDRIAL"/>
    <property type="match status" value="1"/>
</dbReference>
<dbReference type="PANTHER" id="PTHR43104">
    <property type="entry name" value="L-2-HYDROXYGLUTARATE DEHYDROGENASE, MITOCHONDRIAL"/>
    <property type="match status" value="1"/>
</dbReference>
<dbReference type="HAMAP" id="MF_00212">
    <property type="entry name" value="MQO"/>
    <property type="match status" value="1"/>
</dbReference>